<organism evidence="2">
    <name type="scientific">Arabidopsis lyrata subsp. lyrata</name>
    <name type="common">Lyre-leaved rock-cress</name>
    <dbReference type="NCBI Taxonomy" id="81972"/>
    <lineage>
        <taxon>Eukaryota</taxon>
        <taxon>Viridiplantae</taxon>
        <taxon>Streptophyta</taxon>
        <taxon>Embryophyta</taxon>
        <taxon>Tracheophyta</taxon>
        <taxon>Spermatophyta</taxon>
        <taxon>Magnoliopsida</taxon>
        <taxon>eudicotyledons</taxon>
        <taxon>Gunneridae</taxon>
        <taxon>Pentapetalae</taxon>
        <taxon>rosids</taxon>
        <taxon>malvids</taxon>
        <taxon>Brassicales</taxon>
        <taxon>Brassicaceae</taxon>
        <taxon>Camelineae</taxon>
        <taxon>Arabidopsis</taxon>
    </lineage>
</organism>
<accession>D7KFK9</accession>
<reference evidence="2" key="1">
    <citation type="journal article" date="2011" name="Nat. Genet.">
        <title>The Arabidopsis lyrata genome sequence and the basis of rapid genome size change.</title>
        <authorList>
            <person name="Hu T.T."/>
            <person name="Pattyn P."/>
            <person name="Bakker E.G."/>
            <person name="Cao J."/>
            <person name="Cheng J.-F."/>
            <person name="Clark R.M."/>
            <person name="Fahlgren N."/>
            <person name="Fawcett J.A."/>
            <person name="Grimwood J."/>
            <person name="Gundlach H."/>
            <person name="Haberer G."/>
            <person name="Hollister J.D."/>
            <person name="Ossowski S."/>
            <person name="Ottilar R.P."/>
            <person name="Salamov A.A."/>
            <person name="Schneeberger K."/>
            <person name="Spannagl M."/>
            <person name="Wang X."/>
            <person name="Yang L."/>
            <person name="Nasrallah M.E."/>
            <person name="Bergelson J."/>
            <person name="Carrington J.C."/>
            <person name="Gaut B.S."/>
            <person name="Schmutz J."/>
            <person name="Mayer K.F.X."/>
            <person name="Van de Peer Y."/>
            <person name="Grigoriev I.V."/>
            <person name="Nordborg M."/>
            <person name="Weigel D."/>
            <person name="Guo Y.-L."/>
        </authorList>
    </citation>
    <scope>NUCLEOTIDE SEQUENCE [LARGE SCALE GENOMIC DNA]</scope>
    <source>
        <strain evidence="2">cv. MN47</strain>
    </source>
</reference>
<proteinExistence type="predicted"/>
<dbReference type="PANTHER" id="PTHR24414:SF90">
    <property type="entry name" value="F-BOX DOMAIN-CONTAINING PROTEIN"/>
    <property type="match status" value="1"/>
</dbReference>
<dbReference type="Gramene" id="scaffold_103397.1">
    <property type="protein sequence ID" value="scaffold_103397.1"/>
    <property type="gene ID" value="scaffold_103397.1"/>
</dbReference>
<dbReference type="SUPFAM" id="SSF117281">
    <property type="entry name" value="Kelch motif"/>
    <property type="match status" value="1"/>
</dbReference>
<gene>
    <name evidence="1" type="ORF">ARALYDRAFT_890603</name>
</gene>
<dbReference type="PANTHER" id="PTHR24414">
    <property type="entry name" value="F-BOX/KELCH-REPEAT PROTEIN SKIP4"/>
    <property type="match status" value="1"/>
</dbReference>
<dbReference type="HOGENOM" id="CLU_2240278_0_0_1"/>
<dbReference type="Gene3D" id="2.120.10.80">
    <property type="entry name" value="Kelch-type beta propeller"/>
    <property type="match status" value="1"/>
</dbReference>
<dbReference type="Pfam" id="PF01344">
    <property type="entry name" value="Kelch_1"/>
    <property type="match status" value="1"/>
</dbReference>
<dbReference type="Proteomes" id="UP000008694">
    <property type="component" value="Unassembled WGS sequence"/>
</dbReference>
<protein>
    <recommendedName>
        <fullName evidence="3">Kelch repeat-containing F-box family protein</fullName>
    </recommendedName>
</protein>
<dbReference type="STRING" id="81972.D7KFK9"/>
<evidence type="ECO:0000313" key="1">
    <source>
        <dbReference type="EMBL" id="EFH67134.1"/>
    </source>
</evidence>
<dbReference type="eggNOG" id="KOG1072">
    <property type="taxonomic scope" value="Eukaryota"/>
</dbReference>
<dbReference type="EMBL" id="GL348713">
    <property type="protein sequence ID" value="EFH67134.1"/>
    <property type="molecule type" value="Genomic_DNA"/>
</dbReference>
<dbReference type="AlphaFoldDB" id="D7KFK9"/>
<name>D7KFK9_ARALL</name>
<sequence length="105" mass="12291">MPREVPNMKLKRINAFACLIDDKIYVMGGCTTCYGNSSWFEMFDITSQTWRNLPMIPDINISLAYDWRIDAVEGKIYVPVDCLLETLLVDCFQFAFCTYRLEKNR</sequence>
<evidence type="ECO:0008006" key="3">
    <source>
        <dbReference type="Google" id="ProtNLM"/>
    </source>
</evidence>
<dbReference type="InterPro" id="IPR050354">
    <property type="entry name" value="F-box/kelch-repeat_ARATH"/>
</dbReference>
<keyword evidence="2" id="KW-1185">Reference proteome</keyword>
<dbReference type="InterPro" id="IPR006652">
    <property type="entry name" value="Kelch_1"/>
</dbReference>
<dbReference type="InterPro" id="IPR015915">
    <property type="entry name" value="Kelch-typ_b-propeller"/>
</dbReference>
<evidence type="ECO:0000313" key="2">
    <source>
        <dbReference type="Proteomes" id="UP000008694"/>
    </source>
</evidence>